<dbReference type="PANTHER" id="PTHR43421:SF1">
    <property type="entry name" value="METALLOPROTEASE PMBA"/>
    <property type="match status" value="1"/>
</dbReference>
<name>A0AAE4FV14_9CYAN</name>
<sequence length="447" mass="47722">MTTDVSSLMTLVETTAQQLGLHKYDLGGSQIDEVSVQVQNGQPKQVKASQRSGITVRVWNQQGQMGVTSTTDLDRRGLELALGMARDASHFGVTEHIPDFSPQAQAPVAPIDLPPVTPAPASELVQKLVAAEQAVIEAHPAISSVPYNGLSQRGISRFYLNSEGAMRQEGGTYTSIYLYSKTDVAGRKPRSAGAFRLSYGLEDLDIASCIAETIEKTTSHLDYQPIASGHYPVIFSPEAFLSLLSAFSNLFNAQSILDGQSLSTPDSLGLALAVPELNVFDDARHPEHIGATTFDGEGTPTQRTPLIEQGILTGLLHSAGTAKRLQAQPTGHANMGAKVTVSSHFYDVSPGREANSSYNLATVDGVVYVDDLHALHAGVKALQGSFSLPFDGWLLKNGERISIESATVAGDFRAVLKQIVHLDPVAQFTQGGFCPLVWVDGLAITGE</sequence>
<reference evidence="6" key="1">
    <citation type="submission" date="2023-07" db="EMBL/GenBank/DDBJ databases">
        <authorList>
            <person name="Luz R."/>
            <person name="Cordeiro R."/>
            <person name="Fonseca A."/>
            <person name="Goncalves V."/>
        </authorList>
    </citation>
    <scope>NUCLEOTIDE SEQUENCE [LARGE SCALE GENOMIC DNA]</scope>
    <source>
        <strain evidence="6">BACA0444</strain>
    </source>
</reference>
<evidence type="ECO:0000313" key="5">
    <source>
        <dbReference type="EMBL" id="MDS3861415.1"/>
    </source>
</evidence>
<evidence type="ECO:0000256" key="1">
    <source>
        <dbReference type="ARBA" id="ARBA00005836"/>
    </source>
</evidence>
<organism evidence="5 6">
    <name type="scientific">Pseudocalidococcus azoricus BACA0444</name>
    <dbReference type="NCBI Taxonomy" id="2918990"/>
    <lineage>
        <taxon>Bacteria</taxon>
        <taxon>Bacillati</taxon>
        <taxon>Cyanobacteriota</taxon>
        <taxon>Cyanophyceae</taxon>
        <taxon>Acaryochloridales</taxon>
        <taxon>Thermosynechococcaceae</taxon>
        <taxon>Pseudocalidococcus</taxon>
        <taxon>Pseudocalidococcus azoricus</taxon>
    </lineage>
</organism>
<comment type="caution">
    <text evidence="5">The sequence shown here is derived from an EMBL/GenBank/DDBJ whole genome shotgun (WGS) entry which is preliminary data.</text>
</comment>
<proteinExistence type="inferred from homology"/>
<dbReference type="EMBL" id="JAVMIP010000012">
    <property type="protein sequence ID" value="MDS3861415.1"/>
    <property type="molecule type" value="Genomic_DNA"/>
</dbReference>
<evidence type="ECO:0000259" key="4">
    <source>
        <dbReference type="Pfam" id="PF19290"/>
    </source>
</evidence>
<feature type="domain" description="Metalloprotease TldD/E N-terminal" evidence="2">
    <location>
        <begin position="28"/>
        <end position="87"/>
    </location>
</feature>
<dbReference type="InterPro" id="IPR045569">
    <property type="entry name" value="Metalloprtase-TldD/E_C"/>
</dbReference>
<evidence type="ECO:0000313" key="6">
    <source>
        <dbReference type="Proteomes" id="UP001268256"/>
    </source>
</evidence>
<dbReference type="GO" id="GO:0005829">
    <property type="term" value="C:cytosol"/>
    <property type="evidence" value="ECO:0007669"/>
    <property type="project" value="TreeGrafter"/>
</dbReference>
<dbReference type="RefSeq" id="WP_322878658.1">
    <property type="nucleotide sequence ID" value="NZ_JAVMIP010000012.1"/>
</dbReference>
<dbReference type="Pfam" id="PF01523">
    <property type="entry name" value="PmbA_TldD_1st"/>
    <property type="match status" value="1"/>
</dbReference>
<keyword evidence="6" id="KW-1185">Reference proteome</keyword>
<comment type="similarity">
    <text evidence="1">Belongs to the peptidase U62 family.</text>
</comment>
<protein>
    <submittedName>
        <fullName evidence="5">TldD/PmbA family protein</fullName>
    </submittedName>
</protein>
<dbReference type="SUPFAM" id="SSF111283">
    <property type="entry name" value="Putative modulator of DNA gyrase, PmbA/TldD"/>
    <property type="match status" value="1"/>
</dbReference>
<dbReference type="InterPro" id="IPR045570">
    <property type="entry name" value="Metalloprtase-TldD/E_cen_dom"/>
</dbReference>
<dbReference type="Pfam" id="PF19290">
    <property type="entry name" value="PmbA_TldD_2nd"/>
    <property type="match status" value="1"/>
</dbReference>
<dbReference type="PANTHER" id="PTHR43421">
    <property type="entry name" value="METALLOPROTEASE PMBA"/>
    <property type="match status" value="1"/>
</dbReference>
<dbReference type="InterPro" id="IPR002510">
    <property type="entry name" value="Metalloprtase-TldD/E_N"/>
</dbReference>
<dbReference type="Gene3D" id="3.30.2290.10">
    <property type="entry name" value="PmbA/TldD superfamily"/>
    <property type="match status" value="1"/>
</dbReference>
<gene>
    <name evidence="5" type="ORF">RIF25_11415</name>
</gene>
<dbReference type="InterPro" id="IPR047657">
    <property type="entry name" value="PmbA"/>
</dbReference>
<evidence type="ECO:0000259" key="2">
    <source>
        <dbReference type="Pfam" id="PF01523"/>
    </source>
</evidence>
<feature type="domain" description="Metalloprotease TldD/E C-terminal" evidence="3">
    <location>
        <begin position="228"/>
        <end position="446"/>
    </location>
</feature>
<accession>A0AAE4FV14</accession>
<dbReference type="InterPro" id="IPR035068">
    <property type="entry name" value="TldD/PmbA_N"/>
</dbReference>
<dbReference type="InterPro" id="IPR036059">
    <property type="entry name" value="TldD/PmbA_sf"/>
</dbReference>
<dbReference type="Proteomes" id="UP001268256">
    <property type="component" value="Unassembled WGS sequence"/>
</dbReference>
<dbReference type="Pfam" id="PF19289">
    <property type="entry name" value="PmbA_TldD_3rd"/>
    <property type="match status" value="1"/>
</dbReference>
<evidence type="ECO:0000259" key="3">
    <source>
        <dbReference type="Pfam" id="PF19289"/>
    </source>
</evidence>
<dbReference type="AlphaFoldDB" id="A0AAE4FV14"/>
<dbReference type="GO" id="GO:0006508">
    <property type="term" value="P:proteolysis"/>
    <property type="evidence" value="ECO:0007669"/>
    <property type="project" value="InterPro"/>
</dbReference>
<feature type="domain" description="Metalloprotease TldD/E central" evidence="4">
    <location>
        <begin position="116"/>
        <end position="220"/>
    </location>
</feature>
<dbReference type="GO" id="GO:0008237">
    <property type="term" value="F:metallopeptidase activity"/>
    <property type="evidence" value="ECO:0007669"/>
    <property type="project" value="InterPro"/>
</dbReference>